<dbReference type="OrthoDB" id="1845088at2759"/>
<comment type="caution">
    <text evidence="4">The sequence shown here is derived from an EMBL/GenBank/DDBJ whole genome shotgun (WGS) entry which is preliminary data.</text>
</comment>
<feature type="region of interest" description="Disordered" evidence="1">
    <location>
        <begin position="414"/>
        <end position="454"/>
    </location>
</feature>
<organism evidence="4 5">
    <name type="scientific">Populus tomentosa</name>
    <name type="common">Chinese white poplar</name>
    <dbReference type="NCBI Taxonomy" id="118781"/>
    <lineage>
        <taxon>Eukaryota</taxon>
        <taxon>Viridiplantae</taxon>
        <taxon>Streptophyta</taxon>
        <taxon>Embryophyta</taxon>
        <taxon>Tracheophyta</taxon>
        <taxon>Spermatophyta</taxon>
        <taxon>Magnoliopsida</taxon>
        <taxon>eudicotyledons</taxon>
        <taxon>Gunneridae</taxon>
        <taxon>Pentapetalae</taxon>
        <taxon>rosids</taxon>
        <taxon>fabids</taxon>
        <taxon>Malpighiales</taxon>
        <taxon>Salicaceae</taxon>
        <taxon>Saliceae</taxon>
        <taxon>Populus</taxon>
    </lineage>
</organism>
<accession>A0A8X7Y299</accession>
<evidence type="ECO:0000256" key="1">
    <source>
        <dbReference type="SAM" id="MobiDB-lite"/>
    </source>
</evidence>
<dbReference type="Pfam" id="PF14223">
    <property type="entry name" value="Retrotran_gag_2"/>
    <property type="match status" value="1"/>
</dbReference>
<evidence type="ECO:0000313" key="4">
    <source>
        <dbReference type="EMBL" id="KAG6743081.1"/>
    </source>
</evidence>
<dbReference type="PANTHER" id="PTHR47481:SF35">
    <property type="entry name" value="ZINC FINGER, CCHC-TYPE-RELATED"/>
    <property type="match status" value="1"/>
</dbReference>
<name>A0A8X7Y299_POPTO</name>
<protein>
    <recommendedName>
        <fullName evidence="3">Retrovirus-related Pol polyprotein from transposon TNT 1-94-like beta-barrel domain-containing protein</fullName>
    </recommendedName>
</protein>
<dbReference type="Proteomes" id="UP000886885">
    <property type="component" value="Chromosome 17A"/>
</dbReference>
<evidence type="ECO:0000259" key="3">
    <source>
        <dbReference type="Pfam" id="PF22936"/>
    </source>
</evidence>
<feature type="signal peptide" evidence="2">
    <location>
        <begin position="1"/>
        <end position="27"/>
    </location>
</feature>
<reference evidence="4" key="1">
    <citation type="journal article" date="2020" name="bioRxiv">
        <title>Hybrid origin of Populus tomentosa Carr. identified through genome sequencing and phylogenomic analysis.</title>
        <authorList>
            <person name="An X."/>
            <person name="Gao K."/>
            <person name="Chen Z."/>
            <person name="Li J."/>
            <person name="Yang X."/>
            <person name="Yang X."/>
            <person name="Zhou J."/>
            <person name="Guo T."/>
            <person name="Zhao T."/>
            <person name="Huang S."/>
            <person name="Miao D."/>
            <person name="Khan W.U."/>
            <person name="Rao P."/>
            <person name="Ye M."/>
            <person name="Lei B."/>
            <person name="Liao W."/>
            <person name="Wang J."/>
            <person name="Ji L."/>
            <person name="Li Y."/>
            <person name="Guo B."/>
            <person name="Mustafa N.S."/>
            <person name="Li S."/>
            <person name="Yun Q."/>
            <person name="Keller S.R."/>
            <person name="Mao J."/>
            <person name="Zhang R."/>
            <person name="Strauss S.H."/>
        </authorList>
    </citation>
    <scope>NUCLEOTIDE SEQUENCE</scope>
    <source>
        <strain evidence="4">GM15</strain>
        <tissue evidence="4">Leaf</tissue>
    </source>
</reference>
<feature type="compositionally biased region" description="Low complexity" evidence="1">
    <location>
        <begin position="235"/>
        <end position="253"/>
    </location>
</feature>
<evidence type="ECO:0000256" key="2">
    <source>
        <dbReference type="SAM" id="SignalP"/>
    </source>
</evidence>
<feature type="region of interest" description="Disordered" evidence="1">
    <location>
        <begin position="214"/>
        <end position="256"/>
    </location>
</feature>
<dbReference type="Pfam" id="PF22936">
    <property type="entry name" value="Pol_BBD"/>
    <property type="match status" value="1"/>
</dbReference>
<dbReference type="InterPro" id="IPR054722">
    <property type="entry name" value="PolX-like_BBD"/>
</dbReference>
<dbReference type="EMBL" id="JAAWWB010000033">
    <property type="protein sequence ID" value="KAG6743081.1"/>
    <property type="molecule type" value="Genomic_DNA"/>
</dbReference>
<keyword evidence="5" id="KW-1185">Reference proteome</keyword>
<dbReference type="AlphaFoldDB" id="A0A8X7Y299"/>
<gene>
    <name evidence="4" type="ORF">POTOM_054026</name>
</gene>
<dbReference type="PANTHER" id="PTHR47481">
    <property type="match status" value="1"/>
</dbReference>
<sequence>MVHMITIKLSATNFLLWKSQLIPLLQCQGCIGFIDGSLQQPSERITTTDGTFTVNPEFLEWKLKDQRILSLLLSSLTEEAMAAAVGLATSRDVWLALERVFSHRSKTREIRLKDELQLMKKGNRSIADFARAFKGLCDQLVAIGRPVDEVDKSHWFLRALGTEFTSFSSTQMALTSLPSFHDLVPLAESFDLFQKSLETPTLSSAAFTATMNRGHFRGGNFRPTGNRRHRGGSHGSTNGSSSSNFGGHSFGNNRSRRSYNPRCQICKTEGHIADRCQNRYDRVEPSAHIAETFPGSTSDWYLDTGASAHMTPDSTALISSEQYVGKDKVIVGNGAPLSITHTGTSQPSPNLKLLDVLLNKITRTVVATGRCDDGLYVLERGNAAFISVLNKSALTASYDLWHARLGHVSTDQMSSIQNIPASSEAPGPPAQAPLHSDTPTHPHDQSVASSSHPMVTRAKTDIFRPRYPTYLSQHVSDAAGRRGFHCCSGLKRRCRRLLLLWLRNKREAVCGCEADGGQLEGDYGAATGRVAGLECWTGKEKLLVQEGSPLLLLLQWRNES</sequence>
<proteinExistence type="predicted"/>
<keyword evidence="2" id="KW-0732">Signal</keyword>
<feature type="chain" id="PRO_5036484807" description="Retrovirus-related Pol polyprotein from transposon TNT 1-94-like beta-barrel domain-containing protein" evidence="2">
    <location>
        <begin position="28"/>
        <end position="560"/>
    </location>
</feature>
<evidence type="ECO:0000313" key="5">
    <source>
        <dbReference type="Proteomes" id="UP000886885"/>
    </source>
</evidence>
<feature type="domain" description="Retrovirus-related Pol polyprotein from transposon TNT 1-94-like beta-barrel" evidence="3">
    <location>
        <begin position="300"/>
        <end position="345"/>
    </location>
</feature>